<comment type="caution">
    <text evidence="17">The sequence shown here is derived from an EMBL/GenBank/DDBJ whole genome shotgun (WGS) entry which is preliminary data.</text>
</comment>
<evidence type="ECO:0000259" key="14">
    <source>
        <dbReference type="PROSITE" id="PS50109"/>
    </source>
</evidence>
<feature type="domain" description="Histidine kinase" evidence="14">
    <location>
        <begin position="326"/>
        <end position="557"/>
    </location>
</feature>
<evidence type="ECO:0000259" key="15">
    <source>
        <dbReference type="PROSITE" id="PS50851"/>
    </source>
</evidence>
<evidence type="ECO:0000313" key="18">
    <source>
        <dbReference type="Proteomes" id="UP000054172"/>
    </source>
</evidence>
<sequence length="706" mass="78107">MDNFKQKFIEEAVDLIDTLEKTVLELEENPGDIDIVQRVFRIMHTLKGNSSMFGYEQIDRFTHHMETIYDLVRSHEREVNGAILDVTLRSVDHLKQLLHEAGDESPELMAQQEELMGLMDNIIEGKEPAESQPAAAATTTPSARTTPSEQKAAPSSGSYETFYVRYAPVSDIFNNGTNPLYQVDELNSLGESLVRANLDKVPGLLEMEPTFCYTSWEVVVATTQGQNAIDDVFIFVENDADLEIVKLDSGNLLQKEEFATELKRLWAQPGGPVGSEAVRHLVPSRVEVVDANTAKHSAATPSRTLAKDVAISSIRVASEKLDELMNLVSELVTTQARLTLFAEESNLPGLMAISENVQKLSRQLRDIAFSIVLIPIENLITRFHRLVRDLSKGLNKEVRFVTEGSDTELDKTIIEGLADPLLHILRNSLDHGIEDVETRIRAGKPRQGTILLKAYYSGANVMIQVSDDGAGIDQQAIHDKAVEKGIITADRKLTKRECLDLIFAPGFSTSKVVTDISGRGVGMDVVKRKIAELRGEVEVESERGVGTTITIKLPLTLSIIDGLLVKVDSTSYVIPLAAVDKIYAVEHRKVVHQFNDVVVLDGVQIPFFNLREEFGLPEFSGEHEQVIVVNFEERKVGFVVDMVVGEYQAVLKPLGRHYKGQDMISGATILGDGTVALVMDTNRIIKFFTNQDALTLGAESVGEDDK</sequence>
<protein>
    <recommendedName>
        <fullName evidence="3">Chemotaxis protein CheA</fullName>
        <ecNumber evidence="2">2.7.13.3</ecNumber>
    </recommendedName>
</protein>
<organism evidence="17 18">
    <name type="scientific">Candidatus [Bacteroides] periocalifornicus</name>
    <dbReference type="NCBI Taxonomy" id="1702214"/>
    <lineage>
        <taxon>Bacteria</taxon>
        <taxon>Pseudomonadati</taxon>
        <taxon>Bacteroidota</taxon>
    </lineage>
</organism>
<evidence type="ECO:0000256" key="7">
    <source>
        <dbReference type="ARBA" id="ARBA00022741"/>
    </source>
</evidence>
<dbReference type="SUPFAM" id="SSF55874">
    <property type="entry name" value="ATPase domain of HSP90 chaperone/DNA topoisomerase II/histidine kinase"/>
    <property type="match status" value="1"/>
</dbReference>
<feature type="region of interest" description="Disordered" evidence="13">
    <location>
        <begin position="128"/>
        <end position="155"/>
    </location>
</feature>
<dbReference type="EC" id="2.7.13.3" evidence="2"/>
<dbReference type="STRING" id="1702214.AL399_03545"/>
<dbReference type="Gene3D" id="2.30.30.40">
    <property type="entry name" value="SH3 Domains"/>
    <property type="match status" value="1"/>
</dbReference>
<accession>A0A0Q4B8N8</accession>
<dbReference type="PROSITE" id="PS50109">
    <property type="entry name" value="HIS_KIN"/>
    <property type="match status" value="1"/>
</dbReference>
<feature type="modified residue" description="Phosphohistidine" evidence="12">
    <location>
        <position position="44"/>
    </location>
</feature>
<dbReference type="SMART" id="SM00073">
    <property type="entry name" value="HPT"/>
    <property type="match status" value="1"/>
</dbReference>
<dbReference type="InterPro" id="IPR036890">
    <property type="entry name" value="HATPase_C_sf"/>
</dbReference>
<dbReference type="SUPFAM" id="SSF50341">
    <property type="entry name" value="CheW-like"/>
    <property type="match status" value="1"/>
</dbReference>
<evidence type="ECO:0000256" key="6">
    <source>
        <dbReference type="ARBA" id="ARBA00022679"/>
    </source>
</evidence>
<dbReference type="InterPro" id="IPR004358">
    <property type="entry name" value="Sig_transdc_His_kin-like_C"/>
</dbReference>
<evidence type="ECO:0000256" key="12">
    <source>
        <dbReference type="PROSITE-ProRule" id="PRU00110"/>
    </source>
</evidence>
<dbReference type="PANTHER" id="PTHR43395:SF10">
    <property type="entry name" value="CHEMOTAXIS PROTEIN CHEA"/>
    <property type="match status" value="1"/>
</dbReference>
<dbReference type="PATRIC" id="fig|1702214.3.peg.1286"/>
<name>A0A0Q4B8N8_9BACT</name>
<evidence type="ECO:0000256" key="1">
    <source>
        <dbReference type="ARBA" id="ARBA00000085"/>
    </source>
</evidence>
<dbReference type="GO" id="GO:0000155">
    <property type="term" value="F:phosphorelay sensor kinase activity"/>
    <property type="evidence" value="ECO:0007669"/>
    <property type="project" value="InterPro"/>
</dbReference>
<dbReference type="SMART" id="SM00387">
    <property type="entry name" value="HATPase_c"/>
    <property type="match status" value="1"/>
</dbReference>
<dbReference type="InterPro" id="IPR005467">
    <property type="entry name" value="His_kinase_dom"/>
</dbReference>
<dbReference type="FunFam" id="3.30.565.10:FF:000016">
    <property type="entry name" value="Chemotaxis protein CheA, putative"/>
    <property type="match status" value="1"/>
</dbReference>
<dbReference type="CDD" id="cd00088">
    <property type="entry name" value="HPT"/>
    <property type="match status" value="1"/>
</dbReference>
<comment type="catalytic activity">
    <reaction evidence="1">
        <text>ATP + protein L-histidine = ADP + protein N-phospho-L-histidine.</text>
        <dbReference type="EC" id="2.7.13.3"/>
    </reaction>
</comment>
<dbReference type="InterPro" id="IPR036061">
    <property type="entry name" value="CheW-like_dom_sf"/>
</dbReference>
<dbReference type="InterPro" id="IPR036641">
    <property type="entry name" value="HPT_dom_sf"/>
</dbReference>
<dbReference type="InterPro" id="IPR008207">
    <property type="entry name" value="Sig_transdc_His_kin_Hpt_dom"/>
</dbReference>
<gene>
    <name evidence="17" type="ORF">AL399_03545</name>
</gene>
<dbReference type="SUPFAM" id="SSF47384">
    <property type="entry name" value="Homodimeric domain of signal transducing histidine kinase"/>
    <property type="match status" value="1"/>
</dbReference>
<dbReference type="GO" id="GO:0006935">
    <property type="term" value="P:chemotaxis"/>
    <property type="evidence" value="ECO:0007669"/>
    <property type="project" value="UniProtKB-KW"/>
</dbReference>
<dbReference type="CDD" id="cd16916">
    <property type="entry name" value="HATPase_CheA-like"/>
    <property type="match status" value="1"/>
</dbReference>
<keyword evidence="4" id="KW-0145">Chemotaxis</keyword>
<dbReference type="InterPro" id="IPR051315">
    <property type="entry name" value="Bact_Chemotaxis_CheA"/>
</dbReference>
<dbReference type="Pfam" id="PF02895">
    <property type="entry name" value="H-kinase_dim"/>
    <property type="match status" value="1"/>
</dbReference>
<dbReference type="InterPro" id="IPR002545">
    <property type="entry name" value="CheW-lke_dom"/>
</dbReference>
<dbReference type="Pfam" id="PF01627">
    <property type="entry name" value="Hpt"/>
    <property type="match status" value="1"/>
</dbReference>
<feature type="domain" description="HPt" evidence="16">
    <location>
        <begin position="1"/>
        <end position="101"/>
    </location>
</feature>
<keyword evidence="5 12" id="KW-0597">Phosphoprotein</keyword>
<dbReference type="InterPro" id="IPR037006">
    <property type="entry name" value="CheA-like_homodim_sf"/>
</dbReference>
<dbReference type="EMBL" id="LIIK01000012">
    <property type="protein sequence ID" value="KQM09124.1"/>
    <property type="molecule type" value="Genomic_DNA"/>
</dbReference>
<keyword evidence="6" id="KW-0808">Transferase</keyword>
<dbReference type="Proteomes" id="UP000054172">
    <property type="component" value="Unassembled WGS sequence"/>
</dbReference>
<dbReference type="PROSITE" id="PS50894">
    <property type="entry name" value="HPT"/>
    <property type="match status" value="1"/>
</dbReference>
<keyword evidence="7" id="KW-0547">Nucleotide-binding</keyword>
<evidence type="ECO:0000256" key="11">
    <source>
        <dbReference type="ARBA" id="ARBA00035100"/>
    </source>
</evidence>
<dbReference type="PANTHER" id="PTHR43395">
    <property type="entry name" value="SENSOR HISTIDINE KINASE CHEA"/>
    <property type="match status" value="1"/>
</dbReference>
<dbReference type="Pfam" id="PF01584">
    <property type="entry name" value="CheW"/>
    <property type="match status" value="1"/>
</dbReference>
<dbReference type="InterPro" id="IPR004105">
    <property type="entry name" value="CheA-like_dim"/>
</dbReference>
<dbReference type="PRINTS" id="PR00344">
    <property type="entry name" value="BCTRLSENSOR"/>
</dbReference>
<dbReference type="AlphaFoldDB" id="A0A0Q4B8N8"/>
<evidence type="ECO:0000256" key="2">
    <source>
        <dbReference type="ARBA" id="ARBA00012438"/>
    </source>
</evidence>
<feature type="compositionally biased region" description="Low complexity" evidence="13">
    <location>
        <begin position="130"/>
        <end position="149"/>
    </location>
</feature>
<evidence type="ECO:0000256" key="9">
    <source>
        <dbReference type="ARBA" id="ARBA00022840"/>
    </source>
</evidence>
<reference evidence="17" key="1">
    <citation type="submission" date="2015-08" db="EMBL/GenBank/DDBJ databases">
        <title>Candidatus Bacteriodes Periocalifornicus.</title>
        <authorList>
            <person name="McLean J.S."/>
            <person name="Kelley S."/>
        </authorList>
    </citation>
    <scope>NUCLEOTIDE SEQUENCE [LARGE SCALE GENOMIC DNA]</scope>
    <source>
        <strain evidence="17">12B</strain>
    </source>
</reference>
<keyword evidence="9" id="KW-0067">ATP-binding</keyword>
<dbReference type="InterPro" id="IPR003594">
    <property type="entry name" value="HATPase_dom"/>
</dbReference>
<dbReference type="PROSITE" id="PS50851">
    <property type="entry name" value="CHEW"/>
    <property type="match status" value="1"/>
</dbReference>
<evidence type="ECO:0000256" key="8">
    <source>
        <dbReference type="ARBA" id="ARBA00022777"/>
    </source>
</evidence>
<dbReference type="Gene3D" id="1.20.120.160">
    <property type="entry name" value="HPT domain"/>
    <property type="match status" value="1"/>
</dbReference>
<evidence type="ECO:0000256" key="3">
    <source>
        <dbReference type="ARBA" id="ARBA00021495"/>
    </source>
</evidence>
<evidence type="ECO:0000313" key="17">
    <source>
        <dbReference type="EMBL" id="KQM09124.1"/>
    </source>
</evidence>
<evidence type="ECO:0000259" key="16">
    <source>
        <dbReference type="PROSITE" id="PS50894"/>
    </source>
</evidence>
<dbReference type="Pfam" id="PF02518">
    <property type="entry name" value="HATPase_c"/>
    <property type="match status" value="1"/>
</dbReference>
<proteinExistence type="predicted"/>
<dbReference type="GO" id="GO:0005524">
    <property type="term" value="F:ATP binding"/>
    <property type="evidence" value="ECO:0007669"/>
    <property type="project" value="UniProtKB-KW"/>
</dbReference>
<dbReference type="SMART" id="SM00260">
    <property type="entry name" value="CheW"/>
    <property type="match status" value="1"/>
</dbReference>
<evidence type="ECO:0000256" key="10">
    <source>
        <dbReference type="ARBA" id="ARBA00023012"/>
    </source>
</evidence>
<dbReference type="GO" id="GO:0005737">
    <property type="term" value="C:cytoplasm"/>
    <property type="evidence" value="ECO:0007669"/>
    <property type="project" value="InterPro"/>
</dbReference>
<evidence type="ECO:0000256" key="13">
    <source>
        <dbReference type="SAM" id="MobiDB-lite"/>
    </source>
</evidence>
<dbReference type="InterPro" id="IPR036097">
    <property type="entry name" value="HisK_dim/P_sf"/>
</dbReference>
<evidence type="ECO:0000256" key="5">
    <source>
        <dbReference type="ARBA" id="ARBA00022553"/>
    </source>
</evidence>
<keyword evidence="18" id="KW-1185">Reference proteome</keyword>
<dbReference type="SMART" id="SM01231">
    <property type="entry name" value="H-kinase_dim"/>
    <property type="match status" value="1"/>
</dbReference>
<comment type="function">
    <text evidence="11">Involved in the transmission of sensory signals from the chemoreceptors to the flagellar motors. CheA is autophosphorylated; it can transfer its phosphate group to either CheB or CheY.</text>
</comment>
<feature type="domain" description="CheW-like" evidence="15">
    <location>
        <begin position="559"/>
        <end position="690"/>
    </location>
</feature>
<dbReference type="SUPFAM" id="SSF47226">
    <property type="entry name" value="Histidine-containing phosphotransfer domain, HPT domain"/>
    <property type="match status" value="1"/>
</dbReference>
<evidence type="ECO:0000256" key="4">
    <source>
        <dbReference type="ARBA" id="ARBA00022500"/>
    </source>
</evidence>
<keyword evidence="8" id="KW-0418">Kinase</keyword>
<keyword evidence="10" id="KW-0902">Two-component regulatory system</keyword>
<dbReference type="Gene3D" id="3.30.565.10">
    <property type="entry name" value="Histidine kinase-like ATPase, C-terminal domain"/>
    <property type="match status" value="1"/>
</dbReference>
<dbReference type="Gene3D" id="1.10.287.560">
    <property type="entry name" value="Histidine kinase CheA-like, homodimeric domain"/>
    <property type="match status" value="1"/>
</dbReference>